<evidence type="ECO:0000313" key="1">
    <source>
        <dbReference type="EMBL" id="WAR29121.1"/>
    </source>
</evidence>
<reference evidence="1" key="1">
    <citation type="submission" date="2022-11" db="EMBL/GenBank/DDBJ databases">
        <title>Centuries of genome instability and evolution in soft-shell clam transmissible cancer (bioRxiv).</title>
        <authorList>
            <person name="Hart S.F.M."/>
            <person name="Yonemitsu M.A."/>
            <person name="Giersch R.M."/>
            <person name="Beal B.F."/>
            <person name="Arriagada G."/>
            <person name="Davis B.W."/>
            <person name="Ostrander E.A."/>
            <person name="Goff S.P."/>
            <person name="Metzger M.J."/>
        </authorList>
    </citation>
    <scope>NUCLEOTIDE SEQUENCE</scope>
    <source>
        <strain evidence="1">MELC-2E11</strain>
        <tissue evidence="1">Siphon/mantle</tissue>
    </source>
</reference>
<organism evidence="1 2">
    <name type="scientific">Mya arenaria</name>
    <name type="common">Soft-shell clam</name>
    <dbReference type="NCBI Taxonomy" id="6604"/>
    <lineage>
        <taxon>Eukaryota</taxon>
        <taxon>Metazoa</taxon>
        <taxon>Spiralia</taxon>
        <taxon>Lophotrochozoa</taxon>
        <taxon>Mollusca</taxon>
        <taxon>Bivalvia</taxon>
        <taxon>Autobranchia</taxon>
        <taxon>Heteroconchia</taxon>
        <taxon>Euheterodonta</taxon>
        <taxon>Imparidentia</taxon>
        <taxon>Neoheterodontei</taxon>
        <taxon>Myida</taxon>
        <taxon>Myoidea</taxon>
        <taxon>Myidae</taxon>
        <taxon>Mya</taxon>
    </lineage>
</organism>
<accession>A0ABY7G7U3</accession>
<dbReference type="Proteomes" id="UP001164746">
    <property type="component" value="Chromosome 16"/>
</dbReference>
<evidence type="ECO:0008006" key="3">
    <source>
        <dbReference type="Google" id="ProtNLM"/>
    </source>
</evidence>
<protein>
    <recommendedName>
        <fullName evidence="3">RING-type domain-containing protein</fullName>
    </recommendedName>
</protein>
<sequence length="217" mass="24607">MSMTVSFVAPFFGGGTLDEVIQREREKTAEVATIRPSERKPEIAAESSQTPLDIFISHQNAKVTHDVLEQSRKKAASDVLAHIQKAVTMTDIKKELESCLRGEGINWWTQSQDDGKKKDKCEICCVNKPEKTFVNLPHDRSCRSKIQMCVGCLWNWRYNPVKCHSCNQEKIQSPVGDHWGAILIAGTDEKEEGITKRFEDDIEKLMDRGQCSHSEEI</sequence>
<dbReference type="EMBL" id="CP111027">
    <property type="protein sequence ID" value="WAR29121.1"/>
    <property type="molecule type" value="Genomic_DNA"/>
</dbReference>
<name>A0ABY7G7U3_MYAAR</name>
<evidence type="ECO:0000313" key="2">
    <source>
        <dbReference type="Proteomes" id="UP001164746"/>
    </source>
</evidence>
<keyword evidence="2" id="KW-1185">Reference proteome</keyword>
<proteinExistence type="predicted"/>
<gene>
    <name evidence="1" type="ORF">MAR_002689</name>
</gene>